<protein>
    <recommendedName>
        <fullName evidence="1">ATP-dependent DNA helicase</fullName>
        <ecNumber evidence="1">5.6.2.3</ecNumber>
    </recommendedName>
</protein>
<dbReference type="Proteomes" id="UP000887565">
    <property type="component" value="Unplaced"/>
</dbReference>
<dbReference type="InterPro" id="IPR010285">
    <property type="entry name" value="DNA_helicase_pif1-like_DEAD"/>
</dbReference>
<dbReference type="Pfam" id="PF05970">
    <property type="entry name" value="PIF1"/>
    <property type="match status" value="1"/>
</dbReference>
<keyword evidence="1" id="KW-0227">DNA damage</keyword>
<proteinExistence type="inferred from homology"/>
<dbReference type="WBParaSite" id="nRc.2.0.1.t12111-RA">
    <property type="protein sequence ID" value="nRc.2.0.1.t12111-RA"/>
    <property type="gene ID" value="nRc.2.0.1.g12111"/>
</dbReference>
<dbReference type="Gene3D" id="3.40.50.300">
    <property type="entry name" value="P-loop containing nucleotide triphosphate hydrolases"/>
    <property type="match status" value="1"/>
</dbReference>
<dbReference type="EC" id="5.6.2.3" evidence="1"/>
<evidence type="ECO:0000259" key="3">
    <source>
        <dbReference type="Pfam" id="PF05970"/>
    </source>
</evidence>
<accession>A0A915IFV4</accession>
<keyword evidence="4" id="KW-1185">Reference proteome</keyword>
<dbReference type="GO" id="GO:0016787">
    <property type="term" value="F:hydrolase activity"/>
    <property type="evidence" value="ECO:0007669"/>
    <property type="project" value="UniProtKB-KW"/>
</dbReference>
<evidence type="ECO:0000313" key="4">
    <source>
        <dbReference type="Proteomes" id="UP000887565"/>
    </source>
</evidence>
<feature type="region of interest" description="Disordered" evidence="2">
    <location>
        <begin position="1"/>
        <end position="20"/>
    </location>
</feature>
<dbReference type="GO" id="GO:0006310">
    <property type="term" value="P:DNA recombination"/>
    <property type="evidence" value="ECO:0007669"/>
    <property type="project" value="UniProtKB-KW"/>
</dbReference>
<evidence type="ECO:0000256" key="2">
    <source>
        <dbReference type="SAM" id="MobiDB-lite"/>
    </source>
</evidence>
<dbReference type="PANTHER" id="PTHR10492">
    <property type="match status" value="1"/>
</dbReference>
<comment type="catalytic activity">
    <reaction evidence="1">
        <text>ATP + H2O = ADP + phosphate + H(+)</text>
        <dbReference type="Rhea" id="RHEA:13065"/>
        <dbReference type="ChEBI" id="CHEBI:15377"/>
        <dbReference type="ChEBI" id="CHEBI:15378"/>
        <dbReference type="ChEBI" id="CHEBI:30616"/>
        <dbReference type="ChEBI" id="CHEBI:43474"/>
        <dbReference type="ChEBI" id="CHEBI:456216"/>
        <dbReference type="EC" id="5.6.2.3"/>
    </reaction>
</comment>
<dbReference type="GO" id="GO:0000723">
    <property type="term" value="P:telomere maintenance"/>
    <property type="evidence" value="ECO:0007669"/>
    <property type="project" value="InterPro"/>
</dbReference>
<dbReference type="GO" id="GO:0005524">
    <property type="term" value="F:ATP binding"/>
    <property type="evidence" value="ECO:0007669"/>
    <property type="project" value="UniProtKB-KW"/>
</dbReference>
<comment type="cofactor">
    <cofactor evidence="1">
        <name>Mg(2+)</name>
        <dbReference type="ChEBI" id="CHEBI:18420"/>
    </cofactor>
</comment>
<dbReference type="InterPro" id="IPR027417">
    <property type="entry name" value="P-loop_NTPase"/>
</dbReference>
<keyword evidence="1" id="KW-0378">Hydrolase</keyword>
<evidence type="ECO:0000313" key="5">
    <source>
        <dbReference type="WBParaSite" id="nRc.2.0.1.t12111-RA"/>
    </source>
</evidence>
<dbReference type="AlphaFoldDB" id="A0A915IFV4"/>
<feature type="domain" description="DNA helicase Pif1-like DEAD-box helicase" evidence="3">
    <location>
        <begin position="34"/>
        <end position="141"/>
    </location>
</feature>
<keyword evidence="1" id="KW-0547">Nucleotide-binding</keyword>
<reference evidence="5" key="1">
    <citation type="submission" date="2022-11" db="UniProtKB">
        <authorList>
            <consortium name="WormBaseParasite"/>
        </authorList>
    </citation>
    <scope>IDENTIFICATION</scope>
</reference>
<keyword evidence="1" id="KW-0067">ATP-binding</keyword>
<keyword evidence="1" id="KW-0347">Helicase</keyword>
<dbReference type="GO" id="GO:0006281">
    <property type="term" value="P:DNA repair"/>
    <property type="evidence" value="ECO:0007669"/>
    <property type="project" value="UniProtKB-KW"/>
</dbReference>
<dbReference type="SUPFAM" id="SSF52540">
    <property type="entry name" value="P-loop containing nucleoside triphosphate hydrolases"/>
    <property type="match status" value="1"/>
</dbReference>
<comment type="similarity">
    <text evidence="1">Belongs to the helicase family.</text>
</comment>
<dbReference type="PANTHER" id="PTHR10492:SF57">
    <property type="entry name" value="ATP-DEPENDENT DNA HELICASE"/>
    <property type="match status" value="1"/>
</dbReference>
<name>A0A915IFV4_ROMCU</name>
<dbReference type="GO" id="GO:0043139">
    <property type="term" value="F:5'-3' DNA helicase activity"/>
    <property type="evidence" value="ECO:0007669"/>
    <property type="project" value="UniProtKB-EC"/>
</dbReference>
<keyword evidence="1" id="KW-0234">DNA repair</keyword>
<evidence type="ECO:0000256" key="1">
    <source>
        <dbReference type="RuleBase" id="RU363044"/>
    </source>
</evidence>
<sequence>MPDPVLQKLHKDQIDEDPEEPDYAVLNENQKAVMNAEQRECFDQVSRAVLDSQDPKYDGQRLFLLHGSGGTGKTFVYNSLITWAKSQGRAVIACASTGIAARLLMNGQTAHSTFGISNEVGPNQPSSMLFESRVAEKLRSAS</sequence>
<keyword evidence="1" id="KW-0233">DNA recombination</keyword>
<organism evidence="4 5">
    <name type="scientific">Romanomermis culicivorax</name>
    <name type="common">Nematode worm</name>
    <dbReference type="NCBI Taxonomy" id="13658"/>
    <lineage>
        <taxon>Eukaryota</taxon>
        <taxon>Metazoa</taxon>
        <taxon>Ecdysozoa</taxon>
        <taxon>Nematoda</taxon>
        <taxon>Enoplea</taxon>
        <taxon>Dorylaimia</taxon>
        <taxon>Mermithida</taxon>
        <taxon>Mermithoidea</taxon>
        <taxon>Mermithidae</taxon>
        <taxon>Romanomermis</taxon>
    </lineage>
</organism>